<dbReference type="RefSeq" id="WP_259824924.1">
    <property type="nucleotide sequence ID" value="NZ_JALXRP010000063.1"/>
</dbReference>
<comment type="caution">
    <text evidence="2">The sequence shown here is derived from an EMBL/GenBank/DDBJ whole genome shotgun (WGS) entry which is preliminary data.</text>
</comment>
<proteinExistence type="predicted"/>
<dbReference type="AlphaFoldDB" id="A0AAW5Q8G5"/>
<dbReference type="Proteomes" id="UP001206890">
    <property type="component" value="Unassembled WGS sequence"/>
</dbReference>
<feature type="non-terminal residue" evidence="2">
    <location>
        <position position="155"/>
    </location>
</feature>
<evidence type="ECO:0000313" key="3">
    <source>
        <dbReference type="Proteomes" id="UP001206890"/>
    </source>
</evidence>
<name>A0AAW5Q8G5_9ACTN</name>
<dbReference type="EMBL" id="JALXTC010000061">
    <property type="protein sequence ID" value="MCT2118473.1"/>
    <property type="molecule type" value="Genomic_DNA"/>
</dbReference>
<keyword evidence="1" id="KW-0175">Coiled coil</keyword>
<evidence type="ECO:0000256" key="1">
    <source>
        <dbReference type="SAM" id="Coils"/>
    </source>
</evidence>
<feature type="coiled-coil region" evidence="1">
    <location>
        <begin position="7"/>
        <end position="34"/>
    </location>
</feature>
<reference evidence="2" key="1">
    <citation type="submission" date="2022-04" db="EMBL/GenBank/DDBJ databases">
        <title>Human microbiome associated bacterial genomes.</title>
        <authorList>
            <person name="Sandstrom S."/>
            <person name="Salamzade R."/>
            <person name="Kalan L.R."/>
        </authorList>
    </citation>
    <scope>NUCLEOTIDE SEQUENCE</scope>
    <source>
        <strain evidence="2">P3-SID1762</strain>
    </source>
</reference>
<protein>
    <submittedName>
        <fullName evidence="2">Uncharacterized protein</fullName>
    </submittedName>
</protein>
<organism evidence="2 3">
    <name type="scientific">Dietzia cinnamea</name>
    <dbReference type="NCBI Taxonomy" id="321318"/>
    <lineage>
        <taxon>Bacteria</taxon>
        <taxon>Bacillati</taxon>
        <taxon>Actinomycetota</taxon>
        <taxon>Actinomycetes</taxon>
        <taxon>Mycobacteriales</taxon>
        <taxon>Dietziaceae</taxon>
        <taxon>Dietzia</taxon>
    </lineage>
</organism>
<accession>A0AAW5Q8G5</accession>
<sequence length="155" mass="18295">MALHAEQQAALRRVDDLTRRADEAETRLGKARNELDLSYVDDALDTYDVFELIAKEGFKPTIEDVLAVVDDDRLDHDLLIVRLADLTTELETAETQLIELVPVEQHHLEFDEFRRQHGLEVNHRSAWEWTYASICEEQREEWQKSQYRRQDYTPL</sequence>
<gene>
    <name evidence="2" type="ORF">M3D93_12050</name>
</gene>
<evidence type="ECO:0000313" key="2">
    <source>
        <dbReference type="EMBL" id="MCT2118473.1"/>
    </source>
</evidence>